<dbReference type="SMART" id="SM00388">
    <property type="entry name" value="HisKA"/>
    <property type="match status" value="1"/>
</dbReference>
<keyword evidence="9" id="KW-0067">ATP-binding</keyword>
<dbReference type="AlphaFoldDB" id="A0A838YBQ6"/>
<reference evidence="16 17" key="1">
    <citation type="submission" date="2020-07" db="EMBL/GenBank/DDBJ databases">
        <title>Draft genome sequence of violacein-producing bacteria and related species.</title>
        <authorList>
            <person name="Wilson H.S."/>
            <person name="De Leon M.E."/>
        </authorList>
    </citation>
    <scope>NUCLEOTIDE SEQUENCE [LARGE SCALE GENOMIC DNA]</scope>
    <source>
        <strain evidence="16 17">HSC-21Su07</strain>
    </source>
</reference>
<dbReference type="InterPro" id="IPR003660">
    <property type="entry name" value="HAMP_dom"/>
</dbReference>
<keyword evidence="11" id="KW-0902">Two-component regulatory system</keyword>
<dbReference type="RefSeq" id="WP_181835305.1">
    <property type="nucleotide sequence ID" value="NZ_JACERN010000022.1"/>
</dbReference>
<keyword evidence="4" id="KW-0597">Phosphoprotein</keyword>
<dbReference type="FunFam" id="1.10.287.130:FF:000035">
    <property type="entry name" value="Two-component sensor histidine kinase"/>
    <property type="match status" value="1"/>
</dbReference>
<evidence type="ECO:0000256" key="7">
    <source>
        <dbReference type="ARBA" id="ARBA00022741"/>
    </source>
</evidence>
<gene>
    <name evidence="16" type="ORF">H2Z84_06810</name>
</gene>
<dbReference type="PROSITE" id="PS50885">
    <property type="entry name" value="HAMP"/>
    <property type="match status" value="1"/>
</dbReference>
<evidence type="ECO:0000256" key="13">
    <source>
        <dbReference type="SAM" id="Phobius"/>
    </source>
</evidence>
<dbReference type="Gene3D" id="1.10.287.130">
    <property type="match status" value="1"/>
</dbReference>
<dbReference type="GO" id="GO:0000155">
    <property type="term" value="F:phosphorelay sensor kinase activity"/>
    <property type="evidence" value="ECO:0007669"/>
    <property type="project" value="InterPro"/>
</dbReference>
<evidence type="ECO:0000259" key="14">
    <source>
        <dbReference type="PROSITE" id="PS50109"/>
    </source>
</evidence>
<keyword evidence="17" id="KW-1185">Reference proteome</keyword>
<dbReference type="Pfam" id="PF08521">
    <property type="entry name" value="2CSK_N"/>
    <property type="match status" value="1"/>
</dbReference>
<keyword evidence="8 16" id="KW-0418">Kinase</keyword>
<keyword evidence="7" id="KW-0547">Nucleotide-binding</keyword>
<evidence type="ECO:0000256" key="9">
    <source>
        <dbReference type="ARBA" id="ARBA00022840"/>
    </source>
</evidence>
<keyword evidence="6 13" id="KW-0812">Transmembrane</keyword>
<evidence type="ECO:0000259" key="15">
    <source>
        <dbReference type="PROSITE" id="PS50885"/>
    </source>
</evidence>
<dbReference type="PANTHER" id="PTHR45436:SF14">
    <property type="entry name" value="SENSOR PROTEIN QSEC"/>
    <property type="match status" value="1"/>
</dbReference>
<evidence type="ECO:0000256" key="12">
    <source>
        <dbReference type="ARBA" id="ARBA00023136"/>
    </source>
</evidence>
<evidence type="ECO:0000256" key="1">
    <source>
        <dbReference type="ARBA" id="ARBA00000085"/>
    </source>
</evidence>
<evidence type="ECO:0000313" key="16">
    <source>
        <dbReference type="EMBL" id="MBA4708091.1"/>
    </source>
</evidence>
<evidence type="ECO:0000256" key="10">
    <source>
        <dbReference type="ARBA" id="ARBA00022989"/>
    </source>
</evidence>
<dbReference type="PANTHER" id="PTHR45436">
    <property type="entry name" value="SENSOR HISTIDINE KINASE YKOH"/>
    <property type="match status" value="1"/>
</dbReference>
<dbReference type="Pfam" id="PF02518">
    <property type="entry name" value="HATPase_c"/>
    <property type="match status" value="1"/>
</dbReference>
<evidence type="ECO:0000256" key="6">
    <source>
        <dbReference type="ARBA" id="ARBA00022692"/>
    </source>
</evidence>
<keyword evidence="5" id="KW-0808">Transferase</keyword>
<dbReference type="InterPro" id="IPR050428">
    <property type="entry name" value="TCS_sensor_his_kinase"/>
</dbReference>
<protein>
    <recommendedName>
        <fullName evidence="3">histidine kinase</fullName>
        <ecNumber evidence="3">2.7.13.3</ecNumber>
    </recommendedName>
</protein>
<dbReference type="SUPFAM" id="SSF47384">
    <property type="entry name" value="Homodimeric domain of signal transducing histidine kinase"/>
    <property type="match status" value="1"/>
</dbReference>
<accession>A0A838YBQ6</accession>
<dbReference type="SUPFAM" id="SSF55874">
    <property type="entry name" value="ATPase domain of HSP90 chaperone/DNA topoisomerase II/histidine kinase"/>
    <property type="match status" value="1"/>
</dbReference>
<dbReference type="PROSITE" id="PS50109">
    <property type="entry name" value="HIS_KIN"/>
    <property type="match status" value="1"/>
</dbReference>
<keyword evidence="12 13" id="KW-0472">Membrane</keyword>
<dbReference type="SMART" id="SM00387">
    <property type="entry name" value="HATPase_c"/>
    <property type="match status" value="1"/>
</dbReference>
<dbReference type="GO" id="GO:0005524">
    <property type="term" value="F:ATP binding"/>
    <property type="evidence" value="ECO:0007669"/>
    <property type="project" value="UniProtKB-KW"/>
</dbReference>
<dbReference type="EMBL" id="JACERN010000022">
    <property type="protein sequence ID" value="MBA4708091.1"/>
    <property type="molecule type" value="Genomic_DNA"/>
</dbReference>
<name>A0A838YBQ6_9NEIS</name>
<evidence type="ECO:0000256" key="2">
    <source>
        <dbReference type="ARBA" id="ARBA00004141"/>
    </source>
</evidence>
<dbReference type="Proteomes" id="UP000545606">
    <property type="component" value="Unassembled WGS sequence"/>
</dbReference>
<evidence type="ECO:0000256" key="3">
    <source>
        <dbReference type="ARBA" id="ARBA00012438"/>
    </source>
</evidence>
<dbReference type="PRINTS" id="PR00344">
    <property type="entry name" value="BCTRLSENSOR"/>
</dbReference>
<dbReference type="InterPro" id="IPR005467">
    <property type="entry name" value="His_kinase_dom"/>
</dbReference>
<evidence type="ECO:0000256" key="4">
    <source>
        <dbReference type="ARBA" id="ARBA00022553"/>
    </source>
</evidence>
<dbReference type="Pfam" id="PF00512">
    <property type="entry name" value="HisKA"/>
    <property type="match status" value="1"/>
</dbReference>
<proteinExistence type="predicted"/>
<comment type="caution">
    <text evidence="16">The sequence shown here is derived from an EMBL/GenBank/DDBJ whole genome shotgun (WGS) entry which is preliminary data.</text>
</comment>
<feature type="domain" description="HAMP" evidence="15">
    <location>
        <begin position="186"/>
        <end position="237"/>
    </location>
</feature>
<organism evidence="16 17">
    <name type="scientific">Aquitalea aquatica</name>
    <dbReference type="NCBI Taxonomy" id="3044273"/>
    <lineage>
        <taxon>Bacteria</taxon>
        <taxon>Pseudomonadati</taxon>
        <taxon>Pseudomonadota</taxon>
        <taxon>Betaproteobacteria</taxon>
        <taxon>Neisseriales</taxon>
        <taxon>Chromobacteriaceae</taxon>
        <taxon>Aquitalea</taxon>
    </lineage>
</organism>
<dbReference type="InterPro" id="IPR013727">
    <property type="entry name" value="2CSK_N"/>
</dbReference>
<dbReference type="InterPro" id="IPR004358">
    <property type="entry name" value="Sig_transdc_His_kin-like_C"/>
</dbReference>
<evidence type="ECO:0000256" key="5">
    <source>
        <dbReference type="ARBA" id="ARBA00022679"/>
    </source>
</evidence>
<feature type="domain" description="Histidine kinase" evidence="14">
    <location>
        <begin position="245"/>
        <end position="453"/>
    </location>
</feature>
<feature type="transmembrane region" description="Helical" evidence="13">
    <location>
        <begin position="167"/>
        <end position="185"/>
    </location>
</feature>
<dbReference type="EC" id="2.7.13.3" evidence="3"/>
<dbReference type="InterPro" id="IPR036097">
    <property type="entry name" value="HisK_dim/P_sf"/>
</dbReference>
<dbReference type="Gene3D" id="3.30.565.10">
    <property type="entry name" value="Histidine kinase-like ATPase, C-terminal domain"/>
    <property type="match status" value="1"/>
</dbReference>
<keyword evidence="10 13" id="KW-1133">Transmembrane helix</keyword>
<evidence type="ECO:0000256" key="8">
    <source>
        <dbReference type="ARBA" id="ARBA00022777"/>
    </source>
</evidence>
<dbReference type="CDD" id="cd00082">
    <property type="entry name" value="HisKA"/>
    <property type="match status" value="1"/>
</dbReference>
<dbReference type="InterPro" id="IPR003594">
    <property type="entry name" value="HATPase_dom"/>
</dbReference>
<dbReference type="InterPro" id="IPR036890">
    <property type="entry name" value="HATPase_C_sf"/>
</dbReference>
<evidence type="ECO:0000313" key="17">
    <source>
        <dbReference type="Proteomes" id="UP000545606"/>
    </source>
</evidence>
<dbReference type="Gene3D" id="1.20.5.1040">
    <property type="entry name" value="Sensor protein qsec"/>
    <property type="match status" value="2"/>
</dbReference>
<comment type="subcellular location">
    <subcellularLocation>
        <location evidence="2">Membrane</location>
        <topology evidence="2">Multi-pass membrane protein</topology>
    </subcellularLocation>
</comment>
<sequence length="457" mass="49960">MIKRQRTLQRRLAVLLLITVPLIWLVSTAVAAYVAHHEVDELYDTQLTLFARQLLSVNMGEHGDDPLPVLPKTKKLIRGGDRGDAEDDDIGVAVWNEAGDLLLSDGKGRHFSFEAGRRGFYTVSGHGDKDEWRLFYLPAPDGSRLVAVGQRQKLRHEVVLKVIQGQLLPWLLGLPVLLLLILWAVRKGLRPLQQVAADLGRRSALDSSPLAEDVPGEVLPMVRALNALFARIADTVEHERRFTADAAHELRTPLAALQVQAEVMALMPDETGRQHALRQLQQGIGRATRLVEQLLALSRLDPLQGLPAAQPVDWATVCGDAMADVAAVAATNNMQLQLQLQWQDNPAQVLPLSGDATLLTLMLRNLLDNAVRYCPPGACIELQAAATGIVVRDNGPGIAPEWLDRVHERFFRPPGQDVAGSGLGLSIVERIASLHGLSLTLANRDSGGLQVRLCKAD</sequence>
<dbReference type="InterPro" id="IPR003661">
    <property type="entry name" value="HisK_dim/P_dom"/>
</dbReference>
<evidence type="ECO:0000256" key="11">
    <source>
        <dbReference type="ARBA" id="ARBA00023012"/>
    </source>
</evidence>
<dbReference type="GO" id="GO:0005886">
    <property type="term" value="C:plasma membrane"/>
    <property type="evidence" value="ECO:0007669"/>
    <property type="project" value="TreeGrafter"/>
</dbReference>
<feature type="transmembrane region" description="Helical" evidence="13">
    <location>
        <begin position="12"/>
        <end position="35"/>
    </location>
</feature>
<comment type="catalytic activity">
    <reaction evidence="1">
        <text>ATP + protein L-histidine = ADP + protein N-phospho-L-histidine.</text>
        <dbReference type="EC" id="2.7.13.3"/>
    </reaction>
</comment>